<sequence>MIRITSSRSRLLHSLKKNHSLSIYGLRLTGTSTISNTTQHSTLFPSEKDLSILPSLVEELRNARDETPVLVKYTTKSFNEIAASKSAKLSPEQSAPQPWSSSYDPVTRSPFAKDVAHLQSLLEALLASKNYVRAENILMAIHPLMEGPKQFLALVNKYLETLAMDDSSTFAETNAFLDKMRFKFQVKQNDRSFAILAYKLLREKKDYMKVLSSALDSPVLMKKIFSHIDILPPNDLATIFKNPGLRKAHIPADLRPLFEEVRNPLSSAENEDDVPDYFKDEKTQAPTLEKEAAALRSVDSSGLKVIRHTLLGLQSKEDLDLQNILLDLDSESSQHLLHNLSDGKKRNFHEIYKSLKTPEDKARFSDALEVYNEKRQRELESKGVDGAREKWRFEFEEMRRRNGLKLSKNLNVQLYLWYQDMLPLVKEEAELCRQLMAEEIDMDLLSSEEKRQMRDRAFYAPFYVLIEPKKLTVITILELLKLNSTGGIVDGMRTARAVISVGKAVELQYRSQNLVSAEKKFMKTNGLHWRKKIGWKSPKNFDGSNDQEWDYPVYAKLGSVLTSFLLHVAKVSVTGIDPSSGKKVEGIQPAFHHTHQFVHGQKLGVIKLHKKLVTQLASNVTMNSVQPQLLPMLTPPVNWTSYNAGGYRYSPSSLVRIKDSAETIAYVKAASENGNLKEVYNGLNVLGNTAWSVNAKILEVISHYWNTGKEFLDIPPVVEEPQLPPPLPYNAEPLAKVEYAKKVRHVLNQAASFRSQRCDTNYKLEIARAYVGEKMYFPHNVDFRGRAYPLPPHLNHLGNDLTRSLFVFWEGAQLGDSGLRWLKIHLANLFGYDKASLDERVKFVDDNLELIRKVAEDPIANEEWWSKADKPWQVLSVCFEINEAHKLDDPTQFVSYIPVHQDGTCNGLQHYAAIGGDIEGAKQVNLIPSDRPQDVYKFVAGLVEKRLEAEAAEGKEEAIFLKGKISRKVVKQTVMTNVYGVTFVGAVAQIEKQLAILFGKDDYAAVQKYARYLTSLVFASIRELFEGAHLIQDWLGESAKRITKSVRLDYEDTNAKKAKTPNHLSSVIWTTPLGLPCVQPYRGTKNQVVTTNLQDISISDPFKATQVDSRKQMTAFPPNFIHSLDATHMLMTAAACGELGLSFASVHDSYWTHAAHVDKMNVNIRQQFVKLHEENLIVKLRDEFEKRYKGFLQVVYIPGEHELARKIKKVRRDVARDLGRGFNFNDELFIERKRQELLNSPDATKQQMGCDMVTTVSVTERYNVADIAVTSGKSKAMQILVPLTFPDIPERGSLDVQVVNDSPYFFS</sequence>
<dbReference type="Proteomes" id="UP000292447">
    <property type="component" value="Chromosome III"/>
</dbReference>
<evidence type="ECO:0000256" key="5">
    <source>
        <dbReference type="ARBA" id="ARBA00022695"/>
    </source>
</evidence>
<dbReference type="InterPro" id="IPR043502">
    <property type="entry name" value="DNA/RNA_pol_sf"/>
</dbReference>
<dbReference type="GO" id="GO:0003899">
    <property type="term" value="F:DNA-directed RNA polymerase activity"/>
    <property type="evidence" value="ECO:0007669"/>
    <property type="project" value="UniProtKB-EC"/>
</dbReference>
<evidence type="ECO:0000256" key="2">
    <source>
        <dbReference type="ARBA" id="ARBA00009493"/>
    </source>
</evidence>
<comment type="similarity">
    <text evidence="2 10">Belongs to the phage and mitochondrial RNA polymerase family.</text>
</comment>
<dbReference type="InterPro" id="IPR029262">
    <property type="entry name" value="RPOL_N"/>
</dbReference>
<gene>
    <name evidence="12" type="primary">MPUL0C07980</name>
    <name evidence="12" type="ORF">METSCH_C07980</name>
</gene>
<dbReference type="InterPro" id="IPR002092">
    <property type="entry name" value="DNA-dir_Rpol_phage-type"/>
</dbReference>
<dbReference type="FunFam" id="1.10.1320.10:FF:000005">
    <property type="entry name" value="DNA-directed RNA polymerase"/>
    <property type="match status" value="1"/>
</dbReference>
<comment type="catalytic activity">
    <reaction evidence="9 10">
        <text>RNA(n) + a ribonucleoside 5'-triphosphate = RNA(n+1) + diphosphate</text>
        <dbReference type="Rhea" id="RHEA:21248"/>
        <dbReference type="Rhea" id="RHEA-COMP:14527"/>
        <dbReference type="Rhea" id="RHEA-COMP:17342"/>
        <dbReference type="ChEBI" id="CHEBI:33019"/>
        <dbReference type="ChEBI" id="CHEBI:61557"/>
        <dbReference type="ChEBI" id="CHEBI:140395"/>
        <dbReference type="EC" id="2.7.7.6"/>
    </reaction>
</comment>
<evidence type="ECO:0000256" key="9">
    <source>
        <dbReference type="ARBA" id="ARBA00048552"/>
    </source>
</evidence>
<dbReference type="Gene3D" id="1.10.150.20">
    <property type="entry name" value="5' to 3' exonuclease, C-terminal subdomain"/>
    <property type="match status" value="1"/>
</dbReference>
<evidence type="ECO:0000313" key="13">
    <source>
        <dbReference type="Proteomes" id="UP000292447"/>
    </source>
</evidence>
<evidence type="ECO:0000256" key="3">
    <source>
        <dbReference type="ARBA" id="ARBA00022478"/>
    </source>
</evidence>
<dbReference type="STRING" id="2163413.A0A4P6XN35"/>
<keyword evidence="13" id="KW-1185">Reference proteome</keyword>
<evidence type="ECO:0000256" key="8">
    <source>
        <dbReference type="ARBA" id="ARBA00023163"/>
    </source>
</evidence>
<dbReference type="GO" id="GO:0006390">
    <property type="term" value="P:mitochondrial transcription"/>
    <property type="evidence" value="ECO:0007669"/>
    <property type="project" value="UniProtKB-ARBA"/>
</dbReference>
<keyword evidence="8 10" id="KW-0804">Transcription</keyword>
<dbReference type="GO" id="GO:0001018">
    <property type="term" value="F:mitochondrial promoter sequence-specific DNA binding"/>
    <property type="evidence" value="ECO:0007669"/>
    <property type="project" value="TreeGrafter"/>
</dbReference>
<feature type="domain" description="DNA-directed RNA polymerase N-terminal" evidence="11">
    <location>
        <begin position="374"/>
        <end position="688"/>
    </location>
</feature>
<dbReference type="Pfam" id="PF00940">
    <property type="entry name" value="RNA_pol"/>
    <property type="match status" value="1"/>
</dbReference>
<dbReference type="EC" id="2.7.7.6" evidence="10"/>
<dbReference type="Gene3D" id="1.10.287.280">
    <property type="match status" value="1"/>
</dbReference>
<comment type="function">
    <text evidence="10">DNA-dependent RNA polymerase catalyzes the transcription of DNA into RNA using the four ribonucleoside triphosphates as substrates.</text>
</comment>
<reference evidence="13" key="1">
    <citation type="submission" date="2019-03" db="EMBL/GenBank/DDBJ databases">
        <title>Snf2 controls pulcherriminic acid biosynthesis and connects pigmentation and antifungal activity of the yeast Metschnikowia pulcherrima.</title>
        <authorList>
            <person name="Gore-Lloyd D."/>
            <person name="Sumann I."/>
            <person name="Brachmann A.O."/>
            <person name="Schneeberger K."/>
            <person name="Ortiz-Merino R.A."/>
            <person name="Moreno-Beltran M."/>
            <person name="Schlaefli M."/>
            <person name="Kirner P."/>
            <person name="Santos Kron A."/>
            <person name="Wolfe K.H."/>
            <person name="Piel J."/>
            <person name="Ahrens C.H."/>
            <person name="Henk D."/>
            <person name="Freimoser F.M."/>
        </authorList>
    </citation>
    <scope>NUCLEOTIDE SEQUENCE [LARGE SCALE GENOMIC DNA]</scope>
    <source>
        <strain evidence="13">APC 1.2</strain>
    </source>
</reference>
<dbReference type="PANTHER" id="PTHR10102">
    <property type="entry name" value="DNA-DIRECTED RNA POLYMERASE, MITOCHONDRIAL"/>
    <property type="match status" value="1"/>
</dbReference>
<dbReference type="Gene3D" id="1.10.287.260">
    <property type="match status" value="1"/>
</dbReference>
<dbReference type="InterPro" id="IPR046950">
    <property type="entry name" value="DNA-dir_Rpol_C_phage-type"/>
</dbReference>
<evidence type="ECO:0000256" key="10">
    <source>
        <dbReference type="RuleBase" id="RU003805"/>
    </source>
</evidence>
<evidence type="ECO:0000256" key="1">
    <source>
        <dbReference type="ARBA" id="ARBA00004173"/>
    </source>
</evidence>
<keyword evidence="3 10" id="KW-0240">DNA-directed RNA polymerase</keyword>
<keyword evidence="5 10" id="KW-0548">Nucleotidyltransferase</keyword>
<proteinExistence type="inferred from homology"/>
<keyword evidence="6" id="KW-0809">Transit peptide</keyword>
<keyword evidence="4 10" id="KW-0808">Transferase</keyword>
<evidence type="ECO:0000256" key="6">
    <source>
        <dbReference type="ARBA" id="ARBA00022946"/>
    </source>
</evidence>
<dbReference type="EMBL" id="CP034458">
    <property type="protein sequence ID" value="QBM88817.1"/>
    <property type="molecule type" value="Genomic_DNA"/>
</dbReference>
<dbReference type="SMART" id="SM01311">
    <property type="entry name" value="RPOL_N"/>
    <property type="match status" value="1"/>
</dbReference>
<dbReference type="PROSITE" id="PS00489">
    <property type="entry name" value="RNA_POL_PHAGE_2"/>
    <property type="match status" value="1"/>
</dbReference>
<evidence type="ECO:0000259" key="11">
    <source>
        <dbReference type="SMART" id="SM01311"/>
    </source>
</evidence>
<dbReference type="Pfam" id="PF14700">
    <property type="entry name" value="RPOL_N"/>
    <property type="match status" value="1"/>
</dbReference>
<keyword evidence="7" id="KW-0496">Mitochondrion</keyword>
<dbReference type="InterPro" id="IPR037159">
    <property type="entry name" value="RNA_POL_N_sf"/>
</dbReference>
<evidence type="ECO:0000313" key="12">
    <source>
        <dbReference type="EMBL" id="QBM88817.1"/>
    </source>
</evidence>
<evidence type="ECO:0000256" key="4">
    <source>
        <dbReference type="ARBA" id="ARBA00022679"/>
    </source>
</evidence>
<dbReference type="PANTHER" id="PTHR10102:SF0">
    <property type="entry name" value="DNA-DIRECTED RNA POLYMERASE, MITOCHONDRIAL"/>
    <property type="match status" value="1"/>
</dbReference>
<name>A0A4P6XN35_9ASCO</name>
<organism evidence="12 13">
    <name type="scientific">Metschnikowia aff. pulcherrima</name>
    <dbReference type="NCBI Taxonomy" id="2163413"/>
    <lineage>
        <taxon>Eukaryota</taxon>
        <taxon>Fungi</taxon>
        <taxon>Dikarya</taxon>
        <taxon>Ascomycota</taxon>
        <taxon>Saccharomycotina</taxon>
        <taxon>Pichiomycetes</taxon>
        <taxon>Metschnikowiaceae</taxon>
        <taxon>Metschnikowia</taxon>
    </lineage>
</organism>
<dbReference type="FunFam" id="1.10.150.20:FF:000041">
    <property type="entry name" value="DNA-directed RNA polymerase"/>
    <property type="match status" value="1"/>
</dbReference>
<dbReference type="PROSITE" id="PS00900">
    <property type="entry name" value="RNA_POL_PHAGE_1"/>
    <property type="match status" value="1"/>
</dbReference>
<dbReference type="GO" id="GO:0034245">
    <property type="term" value="C:mitochondrial DNA-directed RNA polymerase complex"/>
    <property type="evidence" value="ECO:0007669"/>
    <property type="project" value="TreeGrafter"/>
</dbReference>
<dbReference type="SUPFAM" id="SSF56672">
    <property type="entry name" value="DNA/RNA polymerases"/>
    <property type="match status" value="1"/>
</dbReference>
<dbReference type="Gene3D" id="1.10.1320.10">
    <property type="entry name" value="DNA-directed RNA polymerase, N-terminal domain"/>
    <property type="match status" value="1"/>
</dbReference>
<evidence type="ECO:0000256" key="7">
    <source>
        <dbReference type="ARBA" id="ARBA00023128"/>
    </source>
</evidence>
<comment type="subcellular location">
    <subcellularLocation>
        <location evidence="1">Mitochondrion</location>
    </subcellularLocation>
</comment>
<dbReference type="FunFam" id="1.10.287.280:FF:000001">
    <property type="entry name" value="DNA-directed RNA polymerase"/>
    <property type="match status" value="1"/>
</dbReference>
<accession>A0A4P6XN35</accession>
<dbReference type="InterPro" id="IPR024075">
    <property type="entry name" value="DNA-dir_RNA_pol_helix_hairp_sf"/>
</dbReference>
<protein>
    <recommendedName>
        <fullName evidence="10">DNA-directed RNA polymerase</fullName>
        <ecNumber evidence="10">2.7.7.6</ecNumber>
    </recommendedName>
</protein>